<evidence type="ECO:0000259" key="2">
    <source>
        <dbReference type="Pfam" id="PF01551"/>
    </source>
</evidence>
<dbReference type="RefSeq" id="WP_128744741.1">
    <property type="nucleotide sequence ID" value="NZ_CP035281.1"/>
</dbReference>
<dbReference type="AlphaFoldDB" id="A0A410PSY3"/>
<reference evidence="3 4" key="1">
    <citation type="submission" date="2019-01" db="EMBL/GenBank/DDBJ databases">
        <title>Draft genomes of a novel of Aminipila strains.</title>
        <authorList>
            <person name="Ma S."/>
        </authorList>
    </citation>
    <scope>NUCLEOTIDE SEQUENCE [LARGE SCALE GENOMIC DNA]</scope>
    <source>
        <strain evidence="4">JN-39</strain>
    </source>
</reference>
<dbReference type="EMBL" id="CP035281">
    <property type="protein sequence ID" value="QAT42087.1"/>
    <property type="molecule type" value="Genomic_DNA"/>
</dbReference>
<evidence type="ECO:0000256" key="1">
    <source>
        <dbReference type="SAM" id="MobiDB-lite"/>
    </source>
</evidence>
<dbReference type="KEGG" id="amij:EQM06_01935"/>
<dbReference type="GO" id="GO:0004222">
    <property type="term" value="F:metalloendopeptidase activity"/>
    <property type="evidence" value="ECO:0007669"/>
    <property type="project" value="TreeGrafter"/>
</dbReference>
<feature type="compositionally biased region" description="Polar residues" evidence="1">
    <location>
        <begin position="43"/>
        <end position="53"/>
    </location>
</feature>
<evidence type="ECO:0000313" key="4">
    <source>
        <dbReference type="Proteomes" id="UP000287601"/>
    </source>
</evidence>
<dbReference type="PANTHER" id="PTHR21666">
    <property type="entry name" value="PEPTIDASE-RELATED"/>
    <property type="match status" value="1"/>
</dbReference>
<dbReference type="SUPFAM" id="SSF51261">
    <property type="entry name" value="Duplicated hybrid motif"/>
    <property type="match status" value="1"/>
</dbReference>
<protein>
    <submittedName>
        <fullName evidence="3">M23 family metallopeptidase</fullName>
    </submittedName>
</protein>
<name>A0A410PSY3_9FIRM</name>
<dbReference type="CDD" id="cd12797">
    <property type="entry name" value="M23_peptidase"/>
    <property type="match status" value="1"/>
</dbReference>
<dbReference type="InterPro" id="IPR050570">
    <property type="entry name" value="Cell_wall_metabolism_enzyme"/>
</dbReference>
<gene>
    <name evidence="3" type="ORF">EQM06_01935</name>
</gene>
<dbReference type="Proteomes" id="UP000287601">
    <property type="component" value="Chromosome"/>
</dbReference>
<dbReference type="PANTHER" id="PTHR21666:SF270">
    <property type="entry name" value="MUREIN HYDROLASE ACTIVATOR ENVC"/>
    <property type="match status" value="1"/>
</dbReference>
<sequence length="224" mass="24253">MRHNIKEKKPMDKAAVAMILCFSVVALASVFTVKSSLDKINLSDNTDISVPQNDESKDRSVTKRVPTVDSQDNSQSNVQKENTGNPSGSSAWTAPVDGLITLEYSTELPIYSKTLNQYMVHNGVDIAAPLDARVQAAAAGTVVETGKDDRLGYTVKINHGNGFITTYSNLSDKILVESGDVVKKGDIIGGIGNTSLFESSEDSHLHFEMQKDGNLVNPADYIKF</sequence>
<proteinExistence type="predicted"/>
<accession>A0A410PSY3</accession>
<dbReference type="InterPro" id="IPR011055">
    <property type="entry name" value="Dup_hybrid_motif"/>
</dbReference>
<feature type="domain" description="M23ase beta-sheet core" evidence="2">
    <location>
        <begin position="120"/>
        <end position="218"/>
    </location>
</feature>
<dbReference type="InterPro" id="IPR016047">
    <property type="entry name" value="M23ase_b-sheet_dom"/>
</dbReference>
<evidence type="ECO:0000313" key="3">
    <source>
        <dbReference type="EMBL" id="QAT42087.1"/>
    </source>
</evidence>
<feature type="region of interest" description="Disordered" evidence="1">
    <location>
        <begin position="43"/>
        <end position="91"/>
    </location>
</feature>
<dbReference type="Pfam" id="PF01551">
    <property type="entry name" value="Peptidase_M23"/>
    <property type="match status" value="1"/>
</dbReference>
<dbReference type="OrthoDB" id="9801106at2"/>
<organism evidence="3 4">
    <name type="scientific">Aminipila luticellarii</name>
    <dbReference type="NCBI Taxonomy" id="2507160"/>
    <lineage>
        <taxon>Bacteria</taxon>
        <taxon>Bacillati</taxon>
        <taxon>Bacillota</taxon>
        <taxon>Clostridia</taxon>
        <taxon>Peptostreptococcales</taxon>
        <taxon>Anaerovoracaceae</taxon>
        <taxon>Aminipila</taxon>
    </lineage>
</organism>
<dbReference type="Gene3D" id="2.70.70.10">
    <property type="entry name" value="Glucose Permease (Domain IIA)"/>
    <property type="match status" value="1"/>
</dbReference>
<keyword evidence="4" id="KW-1185">Reference proteome</keyword>
<feature type="compositionally biased region" description="Polar residues" evidence="1">
    <location>
        <begin position="68"/>
        <end position="91"/>
    </location>
</feature>